<dbReference type="InterPro" id="IPR016167">
    <property type="entry name" value="FAD-bd_PCMH_sub1"/>
</dbReference>
<gene>
    <name evidence="3" type="ORF">BC739_006425</name>
</gene>
<dbReference type="InterPro" id="IPR016171">
    <property type="entry name" value="Vanillyl_alc_oxidase_C-sub2"/>
</dbReference>
<dbReference type="PIRSF" id="PIRSF000136">
    <property type="entry name" value="LGO_GLO"/>
    <property type="match status" value="1"/>
</dbReference>
<dbReference type="Gene3D" id="1.10.45.10">
    <property type="entry name" value="Vanillyl-alcohol Oxidase, Chain A, domain 4"/>
    <property type="match status" value="1"/>
</dbReference>
<evidence type="ECO:0000256" key="1">
    <source>
        <dbReference type="ARBA" id="ARBA00023002"/>
    </source>
</evidence>
<dbReference type="InterPro" id="IPR006094">
    <property type="entry name" value="Oxid_FAD_bind_N"/>
</dbReference>
<accession>A0ABR6BQP0</accession>
<evidence type="ECO:0000259" key="2">
    <source>
        <dbReference type="PROSITE" id="PS51387"/>
    </source>
</evidence>
<keyword evidence="1" id="KW-0560">Oxidoreductase</keyword>
<comment type="caution">
    <text evidence="3">The sequence shown here is derived from an EMBL/GenBank/DDBJ whole genome shotgun (WGS) entry which is preliminary data.</text>
</comment>
<dbReference type="SUPFAM" id="SSF56176">
    <property type="entry name" value="FAD-binding/transporter-associated domain-like"/>
    <property type="match status" value="1"/>
</dbReference>
<dbReference type="EMBL" id="JACJID010000005">
    <property type="protein sequence ID" value="MBA8929207.1"/>
    <property type="molecule type" value="Genomic_DNA"/>
</dbReference>
<sequence>MVGRIPTGTRSARPAPWQNWAGTERCHPVHVARPGSVEGIAEAVRNAARDGFTVRPRGSGHSFTGVAATDGVAMDLGEWSGLVSAEGSTGLVTVRSGTPLHQLNSELDRLGLAMANLGDIDTQTVSGAISTGTHGTGARLGGLATQVRGLELVLADGSVVSCSPDERPELFSAARVGLGALGVISTVTLQCVPSFVLHAREYPGRLDEILERFDELTGSEDHVEFHWFPHGDRVLVKRNTRLPAGTAPEPMSRARRFYEYELMENGAFGLVCRLGRAIPSTVPALNRMVANLVSERSYSDVSHRVFTTPRRVRFVESEYAVPRESLHEVLREFRASMPTLKHPVIVPVEVRVAAADDIPLSTAYGRDTAYIAIHQYLGMPYRDYFDRFESIVGAVGGRPHWGKMHTLRAEDLAERYPRFEDFRKVRAAVDPDGVFRNAYLDRVLGQP</sequence>
<dbReference type="NCBIfam" id="TIGR01679">
    <property type="entry name" value="bact_FAD_ox"/>
    <property type="match status" value="1"/>
</dbReference>
<keyword evidence="4" id="KW-1185">Reference proteome</keyword>
<dbReference type="InterPro" id="IPR010031">
    <property type="entry name" value="FAD_lactone_oxidase-like"/>
</dbReference>
<evidence type="ECO:0000313" key="4">
    <source>
        <dbReference type="Proteomes" id="UP000517916"/>
    </source>
</evidence>
<dbReference type="PANTHER" id="PTHR43762:SF1">
    <property type="entry name" value="D-ARABINONO-1,4-LACTONE OXIDASE"/>
    <property type="match status" value="1"/>
</dbReference>
<dbReference type="PROSITE" id="PS51387">
    <property type="entry name" value="FAD_PCMH"/>
    <property type="match status" value="1"/>
</dbReference>
<dbReference type="Gene3D" id="3.30.465.10">
    <property type="match status" value="1"/>
</dbReference>
<organism evidence="3 4">
    <name type="scientific">Kutzneria viridogrisea</name>
    <dbReference type="NCBI Taxonomy" id="47990"/>
    <lineage>
        <taxon>Bacteria</taxon>
        <taxon>Bacillati</taxon>
        <taxon>Actinomycetota</taxon>
        <taxon>Actinomycetes</taxon>
        <taxon>Pseudonocardiales</taxon>
        <taxon>Pseudonocardiaceae</taxon>
        <taxon>Kutzneria</taxon>
    </lineage>
</organism>
<dbReference type="InterPro" id="IPR016169">
    <property type="entry name" value="FAD-bd_PCMH_sub2"/>
</dbReference>
<evidence type="ECO:0000313" key="3">
    <source>
        <dbReference type="EMBL" id="MBA8929207.1"/>
    </source>
</evidence>
<dbReference type="Pfam" id="PF04030">
    <property type="entry name" value="ALO"/>
    <property type="match status" value="1"/>
</dbReference>
<reference evidence="3 4" key="1">
    <citation type="submission" date="2020-08" db="EMBL/GenBank/DDBJ databases">
        <title>Genomic Encyclopedia of Archaeal and Bacterial Type Strains, Phase II (KMG-II): from individual species to whole genera.</title>
        <authorList>
            <person name="Goeker M."/>
        </authorList>
    </citation>
    <scope>NUCLEOTIDE SEQUENCE [LARGE SCALE GENOMIC DNA]</scope>
    <source>
        <strain evidence="3 4">DSM 43850</strain>
    </source>
</reference>
<dbReference type="Pfam" id="PF01565">
    <property type="entry name" value="FAD_binding_4"/>
    <property type="match status" value="1"/>
</dbReference>
<dbReference type="InterPro" id="IPR007173">
    <property type="entry name" value="ALO_C"/>
</dbReference>
<dbReference type="Gene3D" id="3.30.43.10">
    <property type="entry name" value="Uridine Diphospho-n-acetylenolpyruvylglucosamine Reductase, domain 2"/>
    <property type="match status" value="1"/>
</dbReference>
<dbReference type="InterPro" id="IPR036318">
    <property type="entry name" value="FAD-bd_PCMH-like_sf"/>
</dbReference>
<dbReference type="Proteomes" id="UP000517916">
    <property type="component" value="Unassembled WGS sequence"/>
</dbReference>
<proteinExistence type="predicted"/>
<protein>
    <submittedName>
        <fullName evidence="3">FAD-linked oxidoreductase</fullName>
    </submittedName>
</protein>
<dbReference type="InterPro" id="IPR016166">
    <property type="entry name" value="FAD-bd_PCMH"/>
</dbReference>
<name>A0ABR6BQP0_9PSEU</name>
<dbReference type="RefSeq" id="WP_182839261.1">
    <property type="nucleotide sequence ID" value="NZ_BAAABQ010000022.1"/>
</dbReference>
<dbReference type="Gene3D" id="3.30.70.2520">
    <property type="match status" value="1"/>
</dbReference>
<feature type="domain" description="FAD-binding PCMH-type" evidence="2">
    <location>
        <begin position="24"/>
        <end position="194"/>
    </location>
</feature>
<dbReference type="PANTHER" id="PTHR43762">
    <property type="entry name" value="L-GULONOLACTONE OXIDASE"/>
    <property type="match status" value="1"/>
</dbReference>